<feature type="coiled-coil region" evidence="1">
    <location>
        <begin position="167"/>
        <end position="198"/>
    </location>
</feature>
<reference evidence="3" key="2">
    <citation type="submission" date="2021-09" db="EMBL/GenBank/DDBJ databases">
        <authorList>
            <person name="Jia N."/>
            <person name="Wang J."/>
            <person name="Shi W."/>
            <person name="Du L."/>
            <person name="Sun Y."/>
            <person name="Zhan W."/>
            <person name="Jiang J."/>
            <person name="Wang Q."/>
            <person name="Zhang B."/>
            <person name="Ji P."/>
            <person name="Sakyi L.B."/>
            <person name="Cui X."/>
            <person name="Yuan T."/>
            <person name="Jiang B."/>
            <person name="Yang W."/>
            <person name="Lam T.T.-Y."/>
            <person name="Chang Q."/>
            <person name="Ding S."/>
            <person name="Wang X."/>
            <person name="Zhu J."/>
            <person name="Ruan X."/>
            <person name="Zhao L."/>
            <person name="Wei J."/>
            <person name="Que T."/>
            <person name="Du C."/>
            <person name="Cheng J."/>
            <person name="Dai P."/>
            <person name="Han X."/>
            <person name="Huang E."/>
            <person name="Gao Y."/>
            <person name="Liu J."/>
            <person name="Shao H."/>
            <person name="Ye R."/>
            <person name="Li L."/>
            <person name="Wei W."/>
            <person name="Wang X."/>
            <person name="Wang C."/>
            <person name="Huo Q."/>
            <person name="Li W."/>
            <person name="Guo W."/>
            <person name="Chen H."/>
            <person name="Chen S."/>
            <person name="Zhou L."/>
            <person name="Zhou L."/>
            <person name="Ni X."/>
            <person name="Tian J."/>
            <person name="Zhou Y."/>
            <person name="Sheng Y."/>
            <person name="Liu T."/>
            <person name="Pan Y."/>
            <person name="Xia L."/>
            <person name="Li J."/>
            <person name="Zhao F."/>
            <person name="Cao W."/>
        </authorList>
    </citation>
    <scope>NUCLEOTIDE SEQUENCE</scope>
    <source>
        <strain evidence="3">Rmic-2018</strain>
        <tissue evidence="3">Larvae</tissue>
    </source>
</reference>
<proteinExistence type="predicted"/>
<dbReference type="EMBL" id="JABSTU010000010">
    <property type="protein sequence ID" value="KAH8019934.1"/>
    <property type="molecule type" value="Genomic_DNA"/>
</dbReference>
<evidence type="ECO:0000256" key="1">
    <source>
        <dbReference type="SAM" id="Coils"/>
    </source>
</evidence>
<reference evidence="3" key="1">
    <citation type="journal article" date="2020" name="Cell">
        <title>Large-Scale Comparative Analyses of Tick Genomes Elucidate Their Genetic Diversity and Vector Capacities.</title>
        <authorList>
            <consortium name="Tick Genome and Microbiome Consortium (TIGMIC)"/>
            <person name="Jia N."/>
            <person name="Wang J."/>
            <person name="Shi W."/>
            <person name="Du L."/>
            <person name="Sun Y."/>
            <person name="Zhan W."/>
            <person name="Jiang J.F."/>
            <person name="Wang Q."/>
            <person name="Zhang B."/>
            <person name="Ji P."/>
            <person name="Bell-Sakyi L."/>
            <person name="Cui X.M."/>
            <person name="Yuan T.T."/>
            <person name="Jiang B.G."/>
            <person name="Yang W.F."/>
            <person name="Lam T.T."/>
            <person name="Chang Q.C."/>
            <person name="Ding S.J."/>
            <person name="Wang X.J."/>
            <person name="Zhu J.G."/>
            <person name="Ruan X.D."/>
            <person name="Zhao L."/>
            <person name="Wei J.T."/>
            <person name="Ye R.Z."/>
            <person name="Que T.C."/>
            <person name="Du C.H."/>
            <person name="Zhou Y.H."/>
            <person name="Cheng J.X."/>
            <person name="Dai P.F."/>
            <person name="Guo W.B."/>
            <person name="Han X.H."/>
            <person name="Huang E.J."/>
            <person name="Li L.F."/>
            <person name="Wei W."/>
            <person name="Gao Y.C."/>
            <person name="Liu J.Z."/>
            <person name="Shao H.Z."/>
            <person name="Wang X."/>
            <person name="Wang C.C."/>
            <person name="Yang T.C."/>
            <person name="Huo Q.B."/>
            <person name="Li W."/>
            <person name="Chen H.Y."/>
            <person name="Chen S.E."/>
            <person name="Zhou L.G."/>
            <person name="Ni X.B."/>
            <person name="Tian J.H."/>
            <person name="Sheng Y."/>
            <person name="Liu T."/>
            <person name="Pan Y.S."/>
            <person name="Xia L.Y."/>
            <person name="Li J."/>
            <person name="Zhao F."/>
            <person name="Cao W.C."/>
        </authorList>
    </citation>
    <scope>NUCLEOTIDE SEQUENCE</scope>
    <source>
        <strain evidence="3">Rmic-2018</strain>
    </source>
</reference>
<evidence type="ECO:0000313" key="4">
    <source>
        <dbReference type="Proteomes" id="UP000821866"/>
    </source>
</evidence>
<sequence>MNEDSTAFNDVPNTAKGGAYNGACWKVVRNKRRARNAAALEAAAPLQTDSENPQAKPRPSATQRLPPLPFRDEKTSPSPYKKALFGKPGNYYRYHGALATTAFGDQQSQGRISGGKLGAASHDSSIAPNFQLKARSAPIYPCIPISDPFPEIGKLRRDIEARYTQMHAKLESAIERTNARIQAAIESARQESLALRQEIIAVIRHQRSACTPSLLS</sequence>
<evidence type="ECO:0000313" key="3">
    <source>
        <dbReference type="EMBL" id="KAH8019934.1"/>
    </source>
</evidence>
<protein>
    <submittedName>
        <fullName evidence="3">Uncharacterized protein</fullName>
    </submittedName>
</protein>
<comment type="caution">
    <text evidence="3">The sequence shown here is derived from an EMBL/GenBank/DDBJ whole genome shotgun (WGS) entry which is preliminary data.</text>
</comment>
<feature type="region of interest" description="Disordered" evidence="2">
    <location>
        <begin position="36"/>
        <end position="80"/>
    </location>
</feature>
<dbReference type="Proteomes" id="UP000821866">
    <property type="component" value="Chromosome 8"/>
</dbReference>
<keyword evidence="1" id="KW-0175">Coiled coil</keyword>
<name>A0A9J6DDK0_RHIMP</name>
<gene>
    <name evidence="3" type="ORF">HPB51_023576</name>
</gene>
<accession>A0A9J6DDK0</accession>
<organism evidence="3 4">
    <name type="scientific">Rhipicephalus microplus</name>
    <name type="common">Cattle tick</name>
    <name type="synonym">Boophilus microplus</name>
    <dbReference type="NCBI Taxonomy" id="6941"/>
    <lineage>
        <taxon>Eukaryota</taxon>
        <taxon>Metazoa</taxon>
        <taxon>Ecdysozoa</taxon>
        <taxon>Arthropoda</taxon>
        <taxon>Chelicerata</taxon>
        <taxon>Arachnida</taxon>
        <taxon>Acari</taxon>
        <taxon>Parasitiformes</taxon>
        <taxon>Ixodida</taxon>
        <taxon>Ixodoidea</taxon>
        <taxon>Ixodidae</taxon>
        <taxon>Rhipicephalinae</taxon>
        <taxon>Rhipicephalus</taxon>
        <taxon>Boophilus</taxon>
    </lineage>
</organism>
<evidence type="ECO:0000256" key="2">
    <source>
        <dbReference type="SAM" id="MobiDB-lite"/>
    </source>
</evidence>
<keyword evidence="4" id="KW-1185">Reference proteome</keyword>
<dbReference type="AlphaFoldDB" id="A0A9J6DDK0"/>